<keyword evidence="1" id="KW-0732">Signal</keyword>
<evidence type="ECO:0000313" key="3">
    <source>
        <dbReference type="Proteomes" id="UP000823405"/>
    </source>
</evidence>
<feature type="chain" id="PRO_5040278982" evidence="1">
    <location>
        <begin position="24"/>
        <end position="142"/>
    </location>
</feature>
<proteinExistence type="predicted"/>
<comment type="caution">
    <text evidence="2">The sequence shown here is derived from an EMBL/GenBank/DDBJ whole genome shotgun (WGS) entry which is preliminary data.</text>
</comment>
<dbReference type="AlphaFoldDB" id="A0A9P6RE79"/>
<gene>
    <name evidence="2" type="ORF">BGZ97_005969</name>
</gene>
<evidence type="ECO:0000313" key="2">
    <source>
        <dbReference type="EMBL" id="KAG0317057.1"/>
    </source>
</evidence>
<protein>
    <submittedName>
        <fullName evidence="2">Uncharacterized protein</fullName>
    </submittedName>
</protein>
<dbReference type="EMBL" id="JAAAIN010000266">
    <property type="protein sequence ID" value="KAG0317057.1"/>
    <property type="molecule type" value="Genomic_DNA"/>
</dbReference>
<accession>A0A9P6RE79</accession>
<reference evidence="2" key="1">
    <citation type="journal article" date="2020" name="Fungal Divers.">
        <title>Resolving the Mortierellaceae phylogeny through synthesis of multi-gene phylogenetics and phylogenomics.</title>
        <authorList>
            <person name="Vandepol N."/>
            <person name="Liber J."/>
            <person name="Desiro A."/>
            <person name="Na H."/>
            <person name="Kennedy M."/>
            <person name="Barry K."/>
            <person name="Grigoriev I.V."/>
            <person name="Miller A.N."/>
            <person name="O'Donnell K."/>
            <person name="Stajich J.E."/>
            <person name="Bonito G."/>
        </authorList>
    </citation>
    <scope>NUCLEOTIDE SEQUENCE</scope>
    <source>
        <strain evidence="2">NVP60</strain>
    </source>
</reference>
<dbReference type="OrthoDB" id="2317502at2759"/>
<feature type="signal peptide" evidence="1">
    <location>
        <begin position="1"/>
        <end position="23"/>
    </location>
</feature>
<keyword evidence="3" id="KW-1185">Reference proteome</keyword>
<evidence type="ECO:0000256" key="1">
    <source>
        <dbReference type="SAM" id="SignalP"/>
    </source>
</evidence>
<name>A0A9P6RE79_9FUNG</name>
<dbReference type="Proteomes" id="UP000823405">
    <property type="component" value="Unassembled WGS sequence"/>
</dbReference>
<sequence>MILTKLHLFACLFLCCLAWNAEACTKITGWGKLTTVWSIYLPKPITRRMEFHLQINGQTCRLAKDFGGGDYMTKWRAESDDGRCTVSANTKSNSLNIGVTGGDGSGAALGGTFYPEDMSEQPSGSYISIQNLMYGGINFSNC</sequence>
<organism evidence="2 3">
    <name type="scientific">Linnemannia gamsii</name>
    <dbReference type="NCBI Taxonomy" id="64522"/>
    <lineage>
        <taxon>Eukaryota</taxon>
        <taxon>Fungi</taxon>
        <taxon>Fungi incertae sedis</taxon>
        <taxon>Mucoromycota</taxon>
        <taxon>Mortierellomycotina</taxon>
        <taxon>Mortierellomycetes</taxon>
        <taxon>Mortierellales</taxon>
        <taxon>Mortierellaceae</taxon>
        <taxon>Linnemannia</taxon>
    </lineage>
</organism>